<evidence type="ECO:0000256" key="4">
    <source>
        <dbReference type="ARBA" id="ARBA00022989"/>
    </source>
</evidence>
<gene>
    <name evidence="7" type="ORF">CF386_03775</name>
</gene>
<keyword evidence="3 6" id="KW-0812">Transmembrane</keyword>
<organism evidence="7 8">
    <name type="scientific">Paraphotobacterium marinum</name>
    <dbReference type="NCBI Taxonomy" id="1755811"/>
    <lineage>
        <taxon>Bacteria</taxon>
        <taxon>Pseudomonadati</taxon>
        <taxon>Pseudomonadota</taxon>
        <taxon>Gammaproteobacteria</taxon>
        <taxon>Vibrionales</taxon>
        <taxon>Vibrionaceae</taxon>
        <taxon>Paraphotobacterium</taxon>
    </lineage>
</organism>
<evidence type="ECO:0000256" key="2">
    <source>
        <dbReference type="ARBA" id="ARBA00007165"/>
    </source>
</evidence>
<keyword evidence="6" id="KW-1003">Cell membrane</keyword>
<evidence type="ECO:0000313" key="8">
    <source>
        <dbReference type="Proteomes" id="UP000242175"/>
    </source>
</evidence>
<dbReference type="EMBL" id="CP022355">
    <property type="protein sequence ID" value="ASK78211.1"/>
    <property type="molecule type" value="Genomic_DNA"/>
</dbReference>
<protein>
    <recommendedName>
        <fullName evidence="6">SURF1-like protein</fullName>
    </recommendedName>
</protein>
<name>A0A220VD64_9GAMM</name>
<dbReference type="GO" id="GO:0005886">
    <property type="term" value="C:plasma membrane"/>
    <property type="evidence" value="ECO:0007669"/>
    <property type="project" value="UniProtKB-SubCell"/>
</dbReference>
<dbReference type="OrthoDB" id="9789940at2"/>
<keyword evidence="5 6" id="KW-0472">Membrane</keyword>
<dbReference type="AlphaFoldDB" id="A0A220VD64"/>
<dbReference type="InterPro" id="IPR045214">
    <property type="entry name" value="Surf1/Surf4"/>
</dbReference>
<comment type="caution">
    <text evidence="6">Lacks conserved residue(s) required for the propagation of feature annotation.</text>
</comment>
<dbReference type="PANTHER" id="PTHR23427">
    <property type="entry name" value="SURFEIT LOCUS PROTEIN"/>
    <property type="match status" value="1"/>
</dbReference>
<dbReference type="PANTHER" id="PTHR23427:SF2">
    <property type="entry name" value="SURFEIT LOCUS PROTEIN 1"/>
    <property type="match status" value="1"/>
</dbReference>
<dbReference type="RefSeq" id="WP_089073120.1">
    <property type="nucleotide sequence ID" value="NZ_CBCSAM010000010.1"/>
</dbReference>
<dbReference type="Proteomes" id="UP000242175">
    <property type="component" value="Chromosome large"/>
</dbReference>
<evidence type="ECO:0000256" key="1">
    <source>
        <dbReference type="ARBA" id="ARBA00004370"/>
    </source>
</evidence>
<evidence type="ECO:0000256" key="6">
    <source>
        <dbReference type="RuleBase" id="RU363076"/>
    </source>
</evidence>
<evidence type="ECO:0000313" key="7">
    <source>
        <dbReference type="EMBL" id="ASK78211.1"/>
    </source>
</evidence>
<dbReference type="CDD" id="cd06662">
    <property type="entry name" value="SURF1"/>
    <property type="match status" value="1"/>
</dbReference>
<dbReference type="PROSITE" id="PS50895">
    <property type="entry name" value="SURF1"/>
    <property type="match status" value="1"/>
</dbReference>
<accession>A0A220VD64</accession>
<feature type="transmembrane region" description="Helical" evidence="6">
    <location>
        <begin position="200"/>
        <end position="221"/>
    </location>
</feature>
<reference evidence="7 8" key="1">
    <citation type="journal article" date="2016" name="Int. J. Syst. Evol. Microbiol.">
        <title>Paraphotobacterium marinum gen. nov., sp. nov., a member of the family Vibrionaceae, isolated from surface seawater.</title>
        <authorList>
            <person name="Huang Z."/>
            <person name="Dong C."/>
            <person name="Shao Z."/>
        </authorList>
    </citation>
    <scope>NUCLEOTIDE SEQUENCE [LARGE SCALE GENOMIC DNA]</scope>
    <source>
        <strain evidence="7 8">NSCS20N07D</strain>
    </source>
</reference>
<comment type="subcellular location">
    <subcellularLocation>
        <location evidence="6">Cell membrane</location>
        <topology evidence="6">Multi-pass membrane protein</topology>
    </subcellularLocation>
    <subcellularLocation>
        <location evidence="1">Membrane</location>
    </subcellularLocation>
</comment>
<keyword evidence="8" id="KW-1185">Reference proteome</keyword>
<dbReference type="KEGG" id="pmai:CF386_03775"/>
<evidence type="ECO:0000256" key="3">
    <source>
        <dbReference type="ARBA" id="ARBA00022692"/>
    </source>
</evidence>
<dbReference type="Pfam" id="PF02104">
    <property type="entry name" value="SURF1"/>
    <property type="match status" value="1"/>
</dbReference>
<dbReference type="InterPro" id="IPR002994">
    <property type="entry name" value="Surf1/Shy1"/>
</dbReference>
<evidence type="ECO:0000256" key="5">
    <source>
        <dbReference type="ARBA" id="ARBA00023136"/>
    </source>
</evidence>
<comment type="similarity">
    <text evidence="2 6">Belongs to the SURF1 family.</text>
</comment>
<keyword evidence="4 6" id="KW-1133">Transmembrane helix</keyword>
<sequence>MKNFWSTLFLLICFFCFVLSTWQIFRGLEKANLISKMQDNKTINQDSNGFYLVKEENEFNHINVGGHFMSTFTIYLSNKIFNQQIGYEVLVPFKSKNNYFLVKIGWVKKENKKEMILPIVKVDTENKLKIDGFLKKPSNLLVLKEEKIIPKRKLELQNLMIGKISDAYKIKFEPLIIVSTEGSLPMIETSINSLSPHRHYGYAIQWFLFGVFGLIIFYLKLRVIKYEQVKN</sequence>
<proteinExistence type="inferred from homology"/>